<name>A0A2N4TLU6_RALPI</name>
<organism evidence="1 2">
    <name type="scientific">Ralstonia pickettii</name>
    <name type="common">Burkholderia pickettii</name>
    <dbReference type="NCBI Taxonomy" id="329"/>
    <lineage>
        <taxon>Bacteria</taxon>
        <taxon>Pseudomonadati</taxon>
        <taxon>Pseudomonadota</taxon>
        <taxon>Betaproteobacteria</taxon>
        <taxon>Burkholderiales</taxon>
        <taxon>Burkholderiaceae</taxon>
        <taxon>Ralstonia</taxon>
    </lineage>
</organism>
<reference evidence="1 2" key="1">
    <citation type="submission" date="2017-12" db="EMBL/GenBank/DDBJ databases">
        <title>Draft genome sequence of Ralstonia pickettii 52.</title>
        <authorList>
            <person name="Zheng B."/>
        </authorList>
    </citation>
    <scope>NUCLEOTIDE SEQUENCE [LARGE SCALE GENOMIC DNA]</scope>
    <source>
        <strain evidence="1 2">52</strain>
    </source>
</reference>
<sequence length="95" mass="11013">MYAESEMQSVARRYVPACVVEALHLEPTAPWFLVKTKTDAERDLLTMTETLLSEFQAVFRARGCPDEIVRRLMFTFQSLETVERDYGGNWYSALK</sequence>
<proteinExistence type="predicted"/>
<protein>
    <submittedName>
        <fullName evidence="1">Uncharacterized protein</fullName>
    </submittedName>
</protein>
<dbReference type="Proteomes" id="UP000234456">
    <property type="component" value="Unassembled WGS sequence"/>
</dbReference>
<evidence type="ECO:0000313" key="1">
    <source>
        <dbReference type="EMBL" id="PLC40649.1"/>
    </source>
</evidence>
<dbReference type="AlphaFoldDB" id="A0A2N4TLU6"/>
<gene>
    <name evidence="1" type="ORF">C0Q88_19525</name>
</gene>
<evidence type="ECO:0000313" key="2">
    <source>
        <dbReference type="Proteomes" id="UP000234456"/>
    </source>
</evidence>
<comment type="caution">
    <text evidence="1">The sequence shown here is derived from an EMBL/GenBank/DDBJ whole genome shotgun (WGS) entry which is preliminary data.</text>
</comment>
<accession>A0A2N4TLU6</accession>
<dbReference type="EMBL" id="PKQE01000005">
    <property type="protein sequence ID" value="PLC40649.1"/>
    <property type="molecule type" value="Genomic_DNA"/>
</dbReference>